<keyword evidence="5" id="KW-0812">Transmembrane</keyword>
<comment type="similarity">
    <text evidence="2 11">Belongs to the glycosyltransferase 31 family.</text>
</comment>
<evidence type="ECO:0000313" key="13">
    <source>
        <dbReference type="Proteomes" id="UP000479190"/>
    </source>
</evidence>
<evidence type="ECO:0000256" key="4">
    <source>
        <dbReference type="ARBA" id="ARBA00022679"/>
    </source>
</evidence>
<keyword evidence="7" id="KW-1133">Transmembrane helix</keyword>
<dbReference type="GO" id="GO:0016758">
    <property type="term" value="F:hexosyltransferase activity"/>
    <property type="evidence" value="ECO:0007669"/>
    <property type="project" value="InterPro"/>
</dbReference>
<dbReference type="OrthoDB" id="2139606at2759"/>
<evidence type="ECO:0000256" key="10">
    <source>
        <dbReference type="ARBA" id="ARBA00023180"/>
    </source>
</evidence>
<dbReference type="PANTHER" id="PTHR11214">
    <property type="entry name" value="BETA-1,3-N-ACETYLGLUCOSAMINYLTRANSFERASE"/>
    <property type="match status" value="1"/>
</dbReference>
<gene>
    <name evidence="12" type="ORF">TBRA_LOCUS4393</name>
</gene>
<organism evidence="12 13">
    <name type="scientific">Trichogramma brassicae</name>
    <dbReference type="NCBI Taxonomy" id="86971"/>
    <lineage>
        <taxon>Eukaryota</taxon>
        <taxon>Metazoa</taxon>
        <taxon>Ecdysozoa</taxon>
        <taxon>Arthropoda</taxon>
        <taxon>Hexapoda</taxon>
        <taxon>Insecta</taxon>
        <taxon>Pterygota</taxon>
        <taxon>Neoptera</taxon>
        <taxon>Endopterygota</taxon>
        <taxon>Hymenoptera</taxon>
        <taxon>Apocrita</taxon>
        <taxon>Proctotrupomorpha</taxon>
        <taxon>Chalcidoidea</taxon>
        <taxon>Trichogrammatidae</taxon>
        <taxon>Trichogramma</taxon>
    </lineage>
</organism>
<evidence type="ECO:0000256" key="2">
    <source>
        <dbReference type="ARBA" id="ARBA00008661"/>
    </source>
</evidence>
<keyword evidence="10" id="KW-0325">Glycoprotein</keyword>
<dbReference type="AlphaFoldDB" id="A0A6H5I4Y3"/>
<protein>
    <recommendedName>
        <fullName evidence="11">Hexosyltransferase</fullName>
        <ecNumber evidence="11">2.4.1.-</ecNumber>
    </recommendedName>
</protein>
<keyword evidence="9" id="KW-0472">Membrane</keyword>
<dbReference type="Gene3D" id="3.90.550.50">
    <property type="match status" value="1"/>
</dbReference>
<evidence type="ECO:0000256" key="11">
    <source>
        <dbReference type="RuleBase" id="RU363063"/>
    </source>
</evidence>
<dbReference type="Pfam" id="PF01762">
    <property type="entry name" value="Galactosyl_T"/>
    <property type="match status" value="1"/>
</dbReference>
<proteinExistence type="inferred from homology"/>
<keyword evidence="13" id="KW-1185">Reference proteome</keyword>
<keyword evidence="4" id="KW-0808">Transferase</keyword>
<evidence type="ECO:0000256" key="7">
    <source>
        <dbReference type="ARBA" id="ARBA00022989"/>
    </source>
</evidence>
<name>A0A6H5I4Y3_9HYME</name>
<reference evidence="12 13" key="1">
    <citation type="submission" date="2020-02" db="EMBL/GenBank/DDBJ databases">
        <authorList>
            <person name="Ferguson B K."/>
        </authorList>
    </citation>
    <scope>NUCLEOTIDE SEQUENCE [LARGE SCALE GENOMIC DNA]</scope>
</reference>
<keyword evidence="8 11" id="KW-0333">Golgi apparatus</keyword>
<evidence type="ECO:0000256" key="1">
    <source>
        <dbReference type="ARBA" id="ARBA00004323"/>
    </source>
</evidence>
<dbReference type="InterPro" id="IPR002659">
    <property type="entry name" value="Glyco_trans_31"/>
</dbReference>
<evidence type="ECO:0000256" key="8">
    <source>
        <dbReference type="ARBA" id="ARBA00023034"/>
    </source>
</evidence>
<evidence type="ECO:0000313" key="12">
    <source>
        <dbReference type="EMBL" id="CAB0032455.1"/>
    </source>
</evidence>
<accession>A0A6H5I4Y3</accession>
<dbReference type="GO" id="GO:0000139">
    <property type="term" value="C:Golgi membrane"/>
    <property type="evidence" value="ECO:0007669"/>
    <property type="project" value="UniProtKB-SubCell"/>
</dbReference>
<dbReference type="EC" id="2.4.1.-" evidence="11"/>
<comment type="subcellular location">
    <subcellularLocation>
        <location evidence="1 11">Golgi apparatus membrane</location>
        <topology evidence="1 11">Single-pass type II membrane protein</topology>
    </subcellularLocation>
</comment>
<evidence type="ECO:0000256" key="6">
    <source>
        <dbReference type="ARBA" id="ARBA00022968"/>
    </source>
</evidence>
<keyword evidence="3 11" id="KW-0328">Glycosyltransferase</keyword>
<dbReference type="Proteomes" id="UP000479190">
    <property type="component" value="Unassembled WGS sequence"/>
</dbReference>
<dbReference type="FunFam" id="3.90.550.50:FF:000001">
    <property type="entry name" value="Hexosyltransferase"/>
    <property type="match status" value="1"/>
</dbReference>
<evidence type="ECO:0000256" key="5">
    <source>
        <dbReference type="ARBA" id="ARBA00022692"/>
    </source>
</evidence>
<keyword evidence="6" id="KW-0735">Signal-anchor</keyword>
<evidence type="ECO:0000256" key="3">
    <source>
        <dbReference type="ARBA" id="ARBA00022676"/>
    </source>
</evidence>
<sequence length="396" mass="46198">MSIKRMLTVLTILCCLVLLIIILSSFAIHDQVQLNLQNPASNMLNTISSNNSDLQKLLDLKEFTYIINTHCKYSFQNHKTIKRSDHRFKFVWLITSYAGDNTKRNALRAAYNAKQLTQLGIRRIFLLGSLNNSAQKKTGITQAIIKKEADKFQDIIQGNFMEAYKNLTYKHLMGLQWAVDKCSNTYSYIMKMDDDIVINLYEAIELLKNKSSINNSKDFLMGYVLDHMTPIRDKESKWYVSKDEYSSEKYPYFLSGWLYWINMETARKILYQSRLHSKYFWIDDLFITGILRNKADIHNIINVNKLFTTDYRYLICCLKNDDSSTKYKCDYLVGPDGGEPYLLMTFQKYSEDCYYRYNCKTRPIEQSLNNKCILDAGNTNLDIGSAHIEEIPIDAI</sequence>
<evidence type="ECO:0000256" key="9">
    <source>
        <dbReference type="ARBA" id="ARBA00023136"/>
    </source>
</evidence>
<dbReference type="PANTHER" id="PTHR11214:SF235">
    <property type="entry name" value="HEXOSYLTRANSFERASE"/>
    <property type="match status" value="1"/>
</dbReference>
<dbReference type="EMBL" id="CADCXV010000678">
    <property type="protein sequence ID" value="CAB0032455.1"/>
    <property type="molecule type" value="Genomic_DNA"/>
</dbReference>
<dbReference type="GO" id="GO:0006493">
    <property type="term" value="P:protein O-linked glycosylation"/>
    <property type="evidence" value="ECO:0007669"/>
    <property type="project" value="TreeGrafter"/>
</dbReference>